<protein>
    <submittedName>
        <fullName evidence="2">Uncharacterized protein</fullName>
    </submittedName>
</protein>
<keyword evidence="1" id="KW-0472">Membrane</keyword>
<keyword evidence="1" id="KW-1133">Transmembrane helix</keyword>
<feature type="transmembrane region" description="Helical" evidence="1">
    <location>
        <begin position="6"/>
        <end position="24"/>
    </location>
</feature>
<evidence type="ECO:0000256" key="1">
    <source>
        <dbReference type="SAM" id="Phobius"/>
    </source>
</evidence>
<dbReference type="AlphaFoldDB" id="A0A2H5XCA3"/>
<evidence type="ECO:0000313" key="2">
    <source>
        <dbReference type="EMBL" id="GBC98794.1"/>
    </source>
</evidence>
<feature type="transmembrane region" description="Helical" evidence="1">
    <location>
        <begin position="67"/>
        <end position="87"/>
    </location>
</feature>
<dbReference type="EMBL" id="BEHT01000015">
    <property type="protein sequence ID" value="GBC98794.1"/>
    <property type="molecule type" value="Genomic_DNA"/>
</dbReference>
<sequence>MTLLSLIVDGLLLVLTLVALWFGVRLHALLRTGEVGYAWRFVVLGTLLLVLKELVRLGDQLGSIPWLPIWERIAEAGFLVMLCYALWRQWAAFDFRQRSRTRYSAWAQRAAQLREEKTDDETIEERGWRWRIL</sequence>
<accession>A0A2H5XCA3</accession>
<dbReference type="Proteomes" id="UP000236173">
    <property type="component" value="Unassembled WGS sequence"/>
</dbReference>
<reference evidence="3" key="1">
    <citation type="submission" date="2017-09" db="EMBL/GenBank/DDBJ databases">
        <title>Metaegenomics of thermophilic ammonia-oxidizing enrichment culture.</title>
        <authorList>
            <person name="Kato S."/>
            <person name="Suzuki K."/>
        </authorList>
    </citation>
    <scope>NUCLEOTIDE SEQUENCE [LARGE SCALE GENOMIC DNA]</scope>
</reference>
<comment type="caution">
    <text evidence="2">The sequence shown here is derived from an EMBL/GenBank/DDBJ whole genome shotgun (WGS) entry which is preliminary data.</text>
</comment>
<evidence type="ECO:0000313" key="3">
    <source>
        <dbReference type="Proteomes" id="UP000236173"/>
    </source>
</evidence>
<feature type="transmembrane region" description="Helical" evidence="1">
    <location>
        <begin position="36"/>
        <end position="55"/>
    </location>
</feature>
<name>A0A2H5XCA3_9BACT</name>
<keyword evidence="1" id="KW-0812">Transmembrane</keyword>
<organism evidence="2 3">
    <name type="scientific">Candidatus Fervidibacter japonicus</name>
    <dbReference type="NCBI Taxonomy" id="2035412"/>
    <lineage>
        <taxon>Bacteria</taxon>
        <taxon>Candidatus Fervidibacterota</taxon>
        <taxon>Candidatus Fervidibacter</taxon>
    </lineage>
</organism>
<gene>
    <name evidence="2" type="ORF">HRbin17_01308</name>
</gene>
<proteinExistence type="predicted"/>